<evidence type="ECO:0000313" key="2">
    <source>
        <dbReference type="EMBL" id="GFR64815.1"/>
    </source>
</evidence>
<keyword evidence="1" id="KW-1133">Transmembrane helix</keyword>
<protein>
    <submittedName>
        <fullName evidence="2">Nicotinamide riboside kinase 1</fullName>
    </submittedName>
</protein>
<evidence type="ECO:0000256" key="1">
    <source>
        <dbReference type="SAM" id="Phobius"/>
    </source>
</evidence>
<dbReference type="AlphaFoldDB" id="A0AAV4EVY7"/>
<name>A0AAV4EVY7_9GAST</name>
<gene>
    <name evidence="2" type="ORF">ElyMa_000187600</name>
</gene>
<evidence type="ECO:0000313" key="3">
    <source>
        <dbReference type="Proteomes" id="UP000762676"/>
    </source>
</evidence>
<accession>A0AAV4EVY7</accession>
<dbReference type="Proteomes" id="UP000762676">
    <property type="component" value="Unassembled WGS sequence"/>
</dbReference>
<dbReference type="EMBL" id="BMAT01000359">
    <property type="protein sequence ID" value="GFR64815.1"/>
    <property type="molecule type" value="Genomic_DNA"/>
</dbReference>
<comment type="caution">
    <text evidence="2">The sequence shown here is derived from an EMBL/GenBank/DDBJ whole genome shotgun (WGS) entry which is preliminary data.</text>
</comment>
<organism evidence="2 3">
    <name type="scientific">Elysia marginata</name>
    <dbReference type="NCBI Taxonomy" id="1093978"/>
    <lineage>
        <taxon>Eukaryota</taxon>
        <taxon>Metazoa</taxon>
        <taxon>Spiralia</taxon>
        <taxon>Lophotrochozoa</taxon>
        <taxon>Mollusca</taxon>
        <taxon>Gastropoda</taxon>
        <taxon>Heterobranchia</taxon>
        <taxon>Euthyneura</taxon>
        <taxon>Panpulmonata</taxon>
        <taxon>Sacoglossa</taxon>
        <taxon>Placobranchoidea</taxon>
        <taxon>Plakobranchidae</taxon>
        <taxon>Elysia</taxon>
    </lineage>
</organism>
<sequence length="211" mass="24892">MALKNCFVIGLSGTTNSGKTTLSSMLCKNLPNSSNICQDHYFYGPNDPRVRRDEDGKQNWEELQAMDMDQMMKDVHSWIKENKNSLERSYLIIEGFLIFNHRPLASLFDKKFFIKIDRETCAERRRVVKDIICLMVFADINLNFTFAFFFVMISKRTYNPPDYPGYFENKVWPMYLKNLEDIQDQTDIEYLPETNDLQGMFHYLQKIITGL</sequence>
<dbReference type="SUPFAM" id="SSF52540">
    <property type="entry name" value="P-loop containing nucleoside triphosphate hydrolases"/>
    <property type="match status" value="1"/>
</dbReference>
<keyword evidence="3" id="KW-1185">Reference proteome</keyword>
<dbReference type="GO" id="GO:0016301">
    <property type="term" value="F:kinase activity"/>
    <property type="evidence" value="ECO:0007669"/>
    <property type="project" value="UniProtKB-KW"/>
</dbReference>
<keyword evidence="2" id="KW-0808">Transferase</keyword>
<dbReference type="PANTHER" id="PTHR10285">
    <property type="entry name" value="URIDINE KINASE"/>
    <property type="match status" value="1"/>
</dbReference>
<dbReference type="InterPro" id="IPR027417">
    <property type="entry name" value="P-loop_NTPase"/>
</dbReference>
<dbReference type="Gene3D" id="3.40.50.300">
    <property type="entry name" value="P-loop containing nucleotide triphosphate hydrolases"/>
    <property type="match status" value="1"/>
</dbReference>
<feature type="transmembrane region" description="Helical" evidence="1">
    <location>
        <begin position="131"/>
        <end position="153"/>
    </location>
</feature>
<keyword evidence="2" id="KW-0418">Kinase</keyword>
<keyword evidence="1" id="KW-0812">Transmembrane</keyword>
<dbReference type="Pfam" id="PF13238">
    <property type="entry name" value="AAA_18"/>
    <property type="match status" value="1"/>
</dbReference>
<keyword evidence="1" id="KW-0472">Membrane</keyword>
<reference evidence="2 3" key="1">
    <citation type="journal article" date="2021" name="Elife">
        <title>Chloroplast acquisition without the gene transfer in kleptoplastic sea slugs, Plakobranchus ocellatus.</title>
        <authorList>
            <person name="Maeda T."/>
            <person name="Takahashi S."/>
            <person name="Yoshida T."/>
            <person name="Shimamura S."/>
            <person name="Takaki Y."/>
            <person name="Nagai Y."/>
            <person name="Toyoda A."/>
            <person name="Suzuki Y."/>
            <person name="Arimoto A."/>
            <person name="Ishii H."/>
            <person name="Satoh N."/>
            <person name="Nishiyama T."/>
            <person name="Hasebe M."/>
            <person name="Maruyama T."/>
            <person name="Minagawa J."/>
            <person name="Obokata J."/>
            <person name="Shigenobu S."/>
        </authorList>
    </citation>
    <scope>NUCLEOTIDE SEQUENCE [LARGE SCALE GENOMIC DNA]</scope>
</reference>
<proteinExistence type="predicted"/>